<keyword evidence="2" id="KW-1185">Reference proteome</keyword>
<sequence>MLRLIVAVVSLLKFKPVAEKMLSEATFQVSVARMELCGVEKGVAISAAVTALCFEQRQDGYSG</sequence>
<dbReference type="EMBL" id="UZAD01013225">
    <property type="protein sequence ID" value="VDN92539.1"/>
    <property type="molecule type" value="Genomic_DNA"/>
</dbReference>
<evidence type="ECO:0000313" key="3">
    <source>
        <dbReference type="WBParaSite" id="BPAG_0001139101-mRNA-1"/>
    </source>
</evidence>
<protein>
    <submittedName>
        <fullName evidence="3">Secreted protein</fullName>
    </submittedName>
</protein>
<dbReference type="Proteomes" id="UP000278627">
    <property type="component" value="Unassembled WGS sequence"/>
</dbReference>
<reference evidence="3" key="1">
    <citation type="submission" date="2017-02" db="UniProtKB">
        <authorList>
            <consortium name="WormBaseParasite"/>
        </authorList>
    </citation>
    <scope>IDENTIFICATION</scope>
</reference>
<reference evidence="1 2" key="2">
    <citation type="submission" date="2018-11" db="EMBL/GenBank/DDBJ databases">
        <authorList>
            <consortium name="Pathogen Informatics"/>
        </authorList>
    </citation>
    <scope>NUCLEOTIDE SEQUENCE [LARGE SCALE GENOMIC DNA]</scope>
</reference>
<evidence type="ECO:0000313" key="1">
    <source>
        <dbReference type="EMBL" id="VDN92539.1"/>
    </source>
</evidence>
<accession>A0A0N4TRU8</accession>
<proteinExistence type="predicted"/>
<organism evidence="3">
    <name type="scientific">Brugia pahangi</name>
    <name type="common">Filarial nematode worm</name>
    <dbReference type="NCBI Taxonomy" id="6280"/>
    <lineage>
        <taxon>Eukaryota</taxon>
        <taxon>Metazoa</taxon>
        <taxon>Ecdysozoa</taxon>
        <taxon>Nematoda</taxon>
        <taxon>Chromadorea</taxon>
        <taxon>Rhabditida</taxon>
        <taxon>Spirurina</taxon>
        <taxon>Spiruromorpha</taxon>
        <taxon>Filarioidea</taxon>
        <taxon>Onchocercidae</taxon>
        <taxon>Brugia</taxon>
    </lineage>
</organism>
<name>A0A0N4TRU8_BRUPA</name>
<evidence type="ECO:0000313" key="2">
    <source>
        <dbReference type="Proteomes" id="UP000278627"/>
    </source>
</evidence>
<dbReference type="WBParaSite" id="BPAG_0001139101-mRNA-1">
    <property type="protein sequence ID" value="BPAG_0001139101-mRNA-1"/>
    <property type="gene ID" value="BPAG_0001139101"/>
</dbReference>
<dbReference type="AlphaFoldDB" id="A0A0N4TRU8"/>
<gene>
    <name evidence="1" type="ORF">BPAG_LOCUS11353</name>
</gene>